<feature type="region of interest" description="Disordered" evidence="4">
    <location>
        <begin position="1"/>
        <end position="58"/>
    </location>
</feature>
<feature type="region of interest" description="Disordered" evidence="4">
    <location>
        <begin position="585"/>
        <end position="653"/>
    </location>
</feature>
<feature type="compositionally biased region" description="Pro residues" evidence="4">
    <location>
        <begin position="620"/>
        <end position="634"/>
    </location>
</feature>
<feature type="coiled-coil region" evidence="3">
    <location>
        <begin position="461"/>
        <end position="495"/>
    </location>
</feature>
<feature type="compositionally biased region" description="Basic and acidic residues" evidence="4">
    <location>
        <begin position="711"/>
        <end position="724"/>
    </location>
</feature>
<dbReference type="SMART" id="SM01139">
    <property type="entry name" value="Drf_FH3"/>
    <property type="match status" value="1"/>
</dbReference>
<evidence type="ECO:0000256" key="2">
    <source>
        <dbReference type="ARBA" id="ARBA00023054"/>
    </source>
</evidence>
<dbReference type="SMART" id="SM00498">
    <property type="entry name" value="FH2"/>
    <property type="match status" value="1"/>
</dbReference>
<name>A0A2G8JW01_STIJA</name>
<dbReference type="Proteomes" id="UP000230750">
    <property type="component" value="Unassembled WGS sequence"/>
</dbReference>
<evidence type="ECO:0000259" key="6">
    <source>
        <dbReference type="PROSITE" id="PS51232"/>
    </source>
</evidence>
<feature type="compositionally biased region" description="Basic and acidic residues" evidence="4">
    <location>
        <begin position="49"/>
        <end position="58"/>
    </location>
</feature>
<comment type="similarity">
    <text evidence="1">Belongs to the formin homology family. Diaphanous subfamily.</text>
</comment>
<dbReference type="PROSITE" id="PS51444">
    <property type="entry name" value="FH2"/>
    <property type="match status" value="1"/>
</dbReference>
<dbReference type="Gene3D" id="1.25.10.10">
    <property type="entry name" value="Leucine-rich Repeat Variant"/>
    <property type="match status" value="1"/>
</dbReference>
<keyword evidence="9" id="KW-1185">Reference proteome</keyword>
<dbReference type="InterPro" id="IPR015425">
    <property type="entry name" value="FH2_Formin"/>
</dbReference>
<feature type="compositionally biased region" description="Low complexity" evidence="4">
    <location>
        <begin position="585"/>
        <end position="619"/>
    </location>
</feature>
<gene>
    <name evidence="8" type="ORF">BSL78_23239</name>
</gene>
<dbReference type="AlphaFoldDB" id="A0A2G8JW01"/>
<dbReference type="STRING" id="307972.A0A2G8JW01"/>
<dbReference type="InterPro" id="IPR014767">
    <property type="entry name" value="DAD_dom"/>
</dbReference>
<dbReference type="PANTHER" id="PTHR45691">
    <property type="entry name" value="PROTEIN DIAPHANOUS"/>
    <property type="match status" value="1"/>
</dbReference>
<dbReference type="Pfam" id="PF02181">
    <property type="entry name" value="FH2"/>
    <property type="match status" value="1"/>
</dbReference>
<accession>A0A2G8JW01</accession>
<dbReference type="InterPro" id="IPR011989">
    <property type="entry name" value="ARM-like"/>
</dbReference>
<comment type="caution">
    <text evidence="8">The sequence shown here is derived from an EMBL/GenBank/DDBJ whole genome shotgun (WGS) entry which is preliminary data.</text>
</comment>
<dbReference type="EMBL" id="MRZV01001187">
    <property type="protein sequence ID" value="PIK39912.1"/>
    <property type="molecule type" value="Genomic_DNA"/>
</dbReference>
<dbReference type="InterPro" id="IPR051412">
    <property type="entry name" value="Formin_Homology_Diaphanous_sf"/>
</dbReference>
<dbReference type="SMART" id="SM01140">
    <property type="entry name" value="Drf_GBD"/>
    <property type="match status" value="1"/>
</dbReference>
<dbReference type="Pfam" id="PF06367">
    <property type="entry name" value="Drf_FH3"/>
    <property type="match status" value="1"/>
</dbReference>
<evidence type="ECO:0000256" key="3">
    <source>
        <dbReference type="SAM" id="Coils"/>
    </source>
</evidence>
<sequence length="1045" mass="119714">MDKKAIVAALRRRPSFQFGRGSSKPKDDKRNRQSKALPTPPEGAEGETPEEHDKKLEESLTDQEVEATFEKMLEDMGLTGEKAMPLRSRDINSKKKMVVQYVRRKGDSLRNQEHVWKPGDYILELRSTAPTDHNKLYSILSSLRVSLGSNPISWVQQFGDKGLDMLLQTLEGFTKREGNKSSEIRHECIKCLKAFMNNRYGIETVLSKERALVYVASALDPNHPNMMIDTMKLLAAVCFLPPDGHERVLNAITEVAELKHSPRFSPIIEALRQENTPQGPQLMNTSMQLINALITNAEDLDFRLHLRNELFRTGMLEMLPELQDIEIEEFKIQIGVFEDYREDDAEEFQQRFDGLKIEMEYPLLIHTDTPSEKDFLSILQHLLLVREDVYARPQYFKLIEECVSQIVLHKAGIDPDFRKHERFNIVVEPLIESMIDKSKFEIMEVKAKRMERELELELTLRQEADVKLEQANKKIREYESKVKEMDEKVSENNDRKTGLSFQLSVISIVQNQVVRPFTFTNIENLVETVKLSPVLISQASCLTYLPISAKPKQDLMFLLSNHLMSVLHHLPRLHYLEERLHHLPSTSSSSSWRWSPSTSSSTSTRWWSTPSSTTSWWWPTSPPPPGGGPPPPPGGKVTPKGSSLPFGMKKKKKYVPATPTKRVAWSKIHAKKLKKNSFWVKVQEEQLENDDVLKHLTETFASKPAKKMGGKKGDNADGSEKKKTKELKVLDSKTAQNMSIFLGSLRMEHEELKKKILEVDEEVLNEVVIGNFLKNMAEQDAINKVYAMKDQYADMVEAEQFCVTLGTIKRLFPRLNSMSFKLRFKELVGDIKPDIVIGTKACEELRKSTKFHRILELLLLFGNYMNAGSRNEMSLGFDLEFLTKLRGTKSVDNKTTFLNFLADTVEKHFPDVADFVEELTHVQKAASVSDDVIQANLKAMEKQLNELETNIKCFKPSAENDRFKEQSKLENKKRQEAAEKEKKMREAKEKAAREKLEKKRNKQLLDISSAGDDQKGVMDNLLEALQSGQAFNRPDKIKKRTPRAV</sequence>
<feature type="region of interest" description="Disordered" evidence="4">
    <location>
        <begin position="703"/>
        <end position="724"/>
    </location>
</feature>
<dbReference type="InterPro" id="IPR044933">
    <property type="entry name" value="DIA_GBD_sf"/>
</dbReference>
<feature type="domain" description="DAD" evidence="5">
    <location>
        <begin position="1011"/>
        <end position="1042"/>
    </location>
</feature>
<dbReference type="GO" id="GO:0030041">
    <property type="term" value="P:actin filament polymerization"/>
    <property type="evidence" value="ECO:0007669"/>
    <property type="project" value="TreeGrafter"/>
</dbReference>
<dbReference type="InterPro" id="IPR016024">
    <property type="entry name" value="ARM-type_fold"/>
</dbReference>
<protein>
    <submittedName>
        <fullName evidence="8">Uncharacterized protein</fullName>
    </submittedName>
</protein>
<keyword evidence="2 3" id="KW-0175">Coiled coil</keyword>
<dbReference type="OrthoDB" id="1104827at2759"/>
<evidence type="ECO:0000259" key="7">
    <source>
        <dbReference type="PROSITE" id="PS51444"/>
    </source>
</evidence>
<dbReference type="Pfam" id="PF06371">
    <property type="entry name" value="Drf_GBD"/>
    <property type="match status" value="1"/>
</dbReference>
<evidence type="ECO:0000256" key="4">
    <source>
        <dbReference type="SAM" id="MobiDB-lite"/>
    </source>
</evidence>
<dbReference type="PROSITE" id="PS51231">
    <property type="entry name" value="DAD"/>
    <property type="match status" value="1"/>
</dbReference>
<feature type="compositionally biased region" description="Basic residues" evidence="4">
    <location>
        <begin position="1036"/>
        <end position="1045"/>
    </location>
</feature>
<feature type="region of interest" description="Disordered" evidence="4">
    <location>
        <begin position="962"/>
        <end position="1045"/>
    </location>
</feature>
<dbReference type="GO" id="GO:0003779">
    <property type="term" value="F:actin binding"/>
    <property type="evidence" value="ECO:0007669"/>
    <property type="project" value="InterPro"/>
</dbReference>
<dbReference type="InterPro" id="IPR042201">
    <property type="entry name" value="FH2_Formin_sf"/>
</dbReference>
<dbReference type="InterPro" id="IPR014768">
    <property type="entry name" value="GBD/FH3_dom"/>
</dbReference>
<evidence type="ECO:0000256" key="1">
    <source>
        <dbReference type="ARBA" id="ARBA00008214"/>
    </source>
</evidence>
<feature type="domain" description="GBD/FH3" evidence="6">
    <location>
        <begin position="57"/>
        <end position="414"/>
    </location>
</feature>
<dbReference type="SUPFAM" id="SSF48371">
    <property type="entry name" value="ARM repeat"/>
    <property type="match status" value="1"/>
</dbReference>
<feature type="non-terminal residue" evidence="8">
    <location>
        <position position="1045"/>
    </location>
</feature>
<organism evidence="8 9">
    <name type="scientific">Stichopus japonicus</name>
    <name type="common">Sea cucumber</name>
    <dbReference type="NCBI Taxonomy" id="307972"/>
    <lineage>
        <taxon>Eukaryota</taxon>
        <taxon>Metazoa</taxon>
        <taxon>Echinodermata</taxon>
        <taxon>Eleutherozoa</taxon>
        <taxon>Echinozoa</taxon>
        <taxon>Holothuroidea</taxon>
        <taxon>Aspidochirotacea</taxon>
        <taxon>Aspidochirotida</taxon>
        <taxon>Stichopodidae</taxon>
        <taxon>Apostichopus</taxon>
    </lineage>
</organism>
<feature type="compositionally biased region" description="Basic and acidic residues" evidence="4">
    <location>
        <begin position="962"/>
        <end position="997"/>
    </location>
</feature>
<dbReference type="GO" id="GO:0031267">
    <property type="term" value="F:small GTPase binding"/>
    <property type="evidence" value="ECO:0007669"/>
    <property type="project" value="InterPro"/>
</dbReference>
<feature type="domain" description="FH2" evidence="7">
    <location>
        <begin position="650"/>
        <end position="1045"/>
    </location>
</feature>
<dbReference type="SUPFAM" id="SSF101447">
    <property type="entry name" value="Formin homology 2 domain (FH2 domain)"/>
    <property type="match status" value="1"/>
</dbReference>
<dbReference type="Gene3D" id="1.20.58.2220">
    <property type="entry name" value="Formin, FH2 domain"/>
    <property type="match status" value="2"/>
</dbReference>
<dbReference type="Gene3D" id="6.10.30.30">
    <property type="match status" value="1"/>
</dbReference>
<dbReference type="PROSITE" id="PS51232">
    <property type="entry name" value="GBD_FH3"/>
    <property type="match status" value="1"/>
</dbReference>
<dbReference type="Gene3D" id="1.10.20.40">
    <property type="entry name" value="Formin, diaphanous GTPase-binding domain"/>
    <property type="match status" value="1"/>
</dbReference>
<proteinExistence type="inferred from homology"/>
<evidence type="ECO:0000313" key="8">
    <source>
        <dbReference type="EMBL" id="PIK39912.1"/>
    </source>
</evidence>
<reference evidence="8 9" key="1">
    <citation type="journal article" date="2017" name="PLoS Biol.">
        <title>The sea cucumber genome provides insights into morphological evolution and visceral regeneration.</title>
        <authorList>
            <person name="Zhang X."/>
            <person name="Sun L."/>
            <person name="Yuan J."/>
            <person name="Sun Y."/>
            <person name="Gao Y."/>
            <person name="Zhang L."/>
            <person name="Li S."/>
            <person name="Dai H."/>
            <person name="Hamel J.F."/>
            <person name="Liu C."/>
            <person name="Yu Y."/>
            <person name="Liu S."/>
            <person name="Lin W."/>
            <person name="Guo K."/>
            <person name="Jin S."/>
            <person name="Xu P."/>
            <person name="Storey K.B."/>
            <person name="Huan P."/>
            <person name="Zhang T."/>
            <person name="Zhou Y."/>
            <person name="Zhang J."/>
            <person name="Lin C."/>
            <person name="Li X."/>
            <person name="Xing L."/>
            <person name="Huo D."/>
            <person name="Sun M."/>
            <person name="Wang L."/>
            <person name="Mercier A."/>
            <person name="Li F."/>
            <person name="Yang H."/>
            <person name="Xiang J."/>
        </authorList>
    </citation>
    <scope>NUCLEOTIDE SEQUENCE [LARGE SCALE GENOMIC DNA]</scope>
    <source>
        <strain evidence="8">Shaxun</strain>
        <tissue evidence="8">Muscle</tissue>
    </source>
</reference>
<dbReference type="InterPro" id="IPR010473">
    <property type="entry name" value="GTPase-bd"/>
</dbReference>
<dbReference type="InterPro" id="IPR010472">
    <property type="entry name" value="FH3_dom"/>
</dbReference>
<dbReference type="PANTHER" id="PTHR45691:SF6">
    <property type="entry name" value="PROTEIN DIAPHANOUS"/>
    <property type="match status" value="1"/>
</dbReference>
<dbReference type="Gene3D" id="1.10.238.150">
    <property type="entry name" value="Formin, FH3 diaphanous domain"/>
    <property type="match status" value="1"/>
</dbReference>
<evidence type="ECO:0000259" key="5">
    <source>
        <dbReference type="PROSITE" id="PS51231"/>
    </source>
</evidence>
<evidence type="ECO:0000313" key="9">
    <source>
        <dbReference type="Proteomes" id="UP000230750"/>
    </source>
</evidence>
<dbReference type="GO" id="GO:0005884">
    <property type="term" value="C:actin filament"/>
    <property type="evidence" value="ECO:0007669"/>
    <property type="project" value="TreeGrafter"/>
</dbReference>